<feature type="domain" description="YdbS-like PH" evidence="2">
    <location>
        <begin position="92"/>
        <end position="166"/>
    </location>
</feature>
<evidence type="ECO:0000259" key="2">
    <source>
        <dbReference type="Pfam" id="PF03703"/>
    </source>
</evidence>
<dbReference type="Pfam" id="PF03703">
    <property type="entry name" value="bPH_2"/>
    <property type="match status" value="1"/>
</dbReference>
<proteinExistence type="predicted"/>
<feature type="transmembrane region" description="Helical" evidence="1">
    <location>
        <begin position="64"/>
        <end position="89"/>
    </location>
</feature>
<keyword evidence="1" id="KW-0812">Transmembrane</keyword>
<evidence type="ECO:0000313" key="4">
    <source>
        <dbReference type="Proteomes" id="UP000229390"/>
    </source>
</evidence>
<keyword evidence="1" id="KW-0472">Membrane</keyword>
<evidence type="ECO:0000256" key="1">
    <source>
        <dbReference type="SAM" id="Phobius"/>
    </source>
</evidence>
<reference evidence="4" key="1">
    <citation type="submission" date="2017-09" db="EMBL/GenBank/DDBJ databases">
        <title>Depth-based differentiation of microbial function through sediment-hosted aquifers and enrichment of novel symbionts in the deep terrestrial subsurface.</title>
        <authorList>
            <person name="Probst A.J."/>
            <person name="Ladd B."/>
            <person name="Jarett J.K."/>
            <person name="Geller-Mcgrath D.E."/>
            <person name="Sieber C.M.K."/>
            <person name="Emerson J.B."/>
            <person name="Anantharaman K."/>
            <person name="Thomas B.C."/>
            <person name="Malmstrom R."/>
            <person name="Stieglmeier M."/>
            <person name="Klingl A."/>
            <person name="Woyke T."/>
            <person name="Ryan C.M."/>
            <person name="Banfield J.F."/>
        </authorList>
    </citation>
    <scope>NUCLEOTIDE SEQUENCE [LARGE SCALE GENOMIC DNA]</scope>
</reference>
<protein>
    <recommendedName>
        <fullName evidence="2">YdbS-like PH domain-containing protein</fullName>
    </recommendedName>
</protein>
<dbReference type="PANTHER" id="PTHR37938">
    <property type="entry name" value="BLL0215 PROTEIN"/>
    <property type="match status" value="1"/>
</dbReference>
<dbReference type="EMBL" id="PEYE01000026">
    <property type="protein sequence ID" value="PIS38894.1"/>
    <property type="molecule type" value="Genomic_DNA"/>
</dbReference>
<name>A0A2M6T136_9BACT</name>
<dbReference type="Proteomes" id="UP000229390">
    <property type="component" value="Unassembled WGS sequence"/>
</dbReference>
<dbReference type="AlphaFoldDB" id="A0A2M6T136"/>
<organism evidence="3 4">
    <name type="scientific">Candidatus Nealsonbacteria bacterium CG08_land_8_20_14_0_20_43_11</name>
    <dbReference type="NCBI Taxonomy" id="1974706"/>
    <lineage>
        <taxon>Bacteria</taxon>
        <taxon>Candidatus Nealsoniibacteriota</taxon>
    </lineage>
</organism>
<dbReference type="PANTHER" id="PTHR37938:SF1">
    <property type="entry name" value="BLL0215 PROTEIN"/>
    <property type="match status" value="1"/>
</dbReference>
<accession>A0A2M6T136</accession>
<feature type="transmembrane region" description="Helical" evidence="1">
    <location>
        <begin position="28"/>
        <end position="52"/>
    </location>
</feature>
<dbReference type="InterPro" id="IPR005182">
    <property type="entry name" value="YdbS-like_PH"/>
</dbReference>
<evidence type="ECO:0000313" key="3">
    <source>
        <dbReference type="EMBL" id="PIS38894.1"/>
    </source>
</evidence>
<sequence>MSIFTASTNSFRGKRTDETTVLVTRKHWILLLPMLVTLFILILLPFIVCALIEKEIWWHDFSSLYWFLVAVHFLVLWILSFYSITMYFLNTLVVTNKRVIENKQDGFFKYTMNEMELERIQDITVKVFGPLASFLDFGDIEIQSAGTTNKFYLSRFPHPKKIKETIMGLKI</sequence>
<keyword evidence="1" id="KW-1133">Transmembrane helix</keyword>
<comment type="caution">
    <text evidence="3">The sequence shown here is derived from an EMBL/GenBank/DDBJ whole genome shotgun (WGS) entry which is preliminary data.</text>
</comment>
<gene>
    <name evidence="3" type="ORF">COT34_01485</name>
</gene>